<feature type="domain" description="N-acetyltransferase" evidence="3">
    <location>
        <begin position="2"/>
        <end position="148"/>
    </location>
</feature>
<protein>
    <submittedName>
        <fullName evidence="4">GNAT family N-acetyltransferase</fullName>
    </submittedName>
</protein>
<dbReference type="CDD" id="cd04301">
    <property type="entry name" value="NAT_SF"/>
    <property type="match status" value="1"/>
</dbReference>
<accession>A0A6N7Z9F9</accession>
<organism evidence="4 5">
    <name type="scientific">Amycolatopsis pithecellobii</name>
    <dbReference type="NCBI Taxonomy" id="664692"/>
    <lineage>
        <taxon>Bacteria</taxon>
        <taxon>Bacillati</taxon>
        <taxon>Actinomycetota</taxon>
        <taxon>Actinomycetes</taxon>
        <taxon>Pseudonocardiales</taxon>
        <taxon>Pseudonocardiaceae</taxon>
        <taxon>Amycolatopsis</taxon>
    </lineage>
</organism>
<evidence type="ECO:0000313" key="5">
    <source>
        <dbReference type="Proteomes" id="UP000440096"/>
    </source>
</evidence>
<comment type="caution">
    <text evidence="4">The sequence shown here is derived from an EMBL/GenBank/DDBJ whole genome shotgun (WGS) entry which is preliminary data.</text>
</comment>
<dbReference type="Pfam" id="PF00583">
    <property type="entry name" value="Acetyltransf_1"/>
    <property type="match status" value="1"/>
</dbReference>
<dbReference type="OrthoDB" id="9789603at2"/>
<dbReference type="RefSeq" id="WP_154760456.1">
    <property type="nucleotide sequence ID" value="NZ_WMBA01000066.1"/>
</dbReference>
<dbReference type="InterPro" id="IPR050832">
    <property type="entry name" value="Bact_Acetyltransf"/>
</dbReference>
<dbReference type="PROSITE" id="PS51186">
    <property type="entry name" value="GNAT"/>
    <property type="match status" value="1"/>
</dbReference>
<evidence type="ECO:0000256" key="2">
    <source>
        <dbReference type="ARBA" id="ARBA00023315"/>
    </source>
</evidence>
<reference evidence="4 5" key="1">
    <citation type="submission" date="2019-11" db="EMBL/GenBank/DDBJ databases">
        <title>Draft genome of Amycolatopsis RM579.</title>
        <authorList>
            <person name="Duangmal K."/>
            <person name="Mingma R."/>
        </authorList>
    </citation>
    <scope>NUCLEOTIDE SEQUENCE [LARGE SCALE GENOMIC DNA]</scope>
    <source>
        <strain evidence="4 5">RM579</strain>
    </source>
</reference>
<keyword evidence="2" id="KW-0012">Acyltransferase</keyword>
<evidence type="ECO:0000313" key="4">
    <source>
        <dbReference type="EMBL" id="MTD58370.1"/>
    </source>
</evidence>
<dbReference type="PANTHER" id="PTHR43877">
    <property type="entry name" value="AMINOALKYLPHOSPHONATE N-ACETYLTRANSFERASE-RELATED-RELATED"/>
    <property type="match status" value="1"/>
</dbReference>
<sequence>MIRIRRATAADVEAIVTLLADDHLGRKRESPADLEPYQRAFKNVDGDPNQFLAVAEEAGEIVGTMQLSFLTGLSQRGASQLLVQAVQVRVDRRGAGLGTQLMNWAIEQARQRGCSIVQLTSHSSRVDAHRFYERLGFARSHAGFKLKL</sequence>
<dbReference type="GO" id="GO:0016747">
    <property type="term" value="F:acyltransferase activity, transferring groups other than amino-acyl groups"/>
    <property type="evidence" value="ECO:0007669"/>
    <property type="project" value="InterPro"/>
</dbReference>
<evidence type="ECO:0000259" key="3">
    <source>
        <dbReference type="PROSITE" id="PS51186"/>
    </source>
</evidence>
<dbReference type="InterPro" id="IPR000182">
    <property type="entry name" value="GNAT_dom"/>
</dbReference>
<dbReference type="Gene3D" id="3.40.630.30">
    <property type="match status" value="1"/>
</dbReference>
<name>A0A6N7Z9F9_9PSEU</name>
<dbReference type="InterPro" id="IPR016181">
    <property type="entry name" value="Acyl_CoA_acyltransferase"/>
</dbReference>
<evidence type="ECO:0000256" key="1">
    <source>
        <dbReference type="ARBA" id="ARBA00022679"/>
    </source>
</evidence>
<proteinExistence type="predicted"/>
<dbReference type="Proteomes" id="UP000440096">
    <property type="component" value="Unassembled WGS sequence"/>
</dbReference>
<keyword evidence="1 4" id="KW-0808">Transferase</keyword>
<dbReference type="AlphaFoldDB" id="A0A6N7Z9F9"/>
<dbReference type="SUPFAM" id="SSF55729">
    <property type="entry name" value="Acyl-CoA N-acyltransferases (Nat)"/>
    <property type="match status" value="1"/>
</dbReference>
<gene>
    <name evidence="4" type="ORF">GKO32_30960</name>
</gene>
<dbReference type="EMBL" id="WMBA01000066">
    <property type="protein sequence ID" value="MTD58370.1"/>
    <property type="molecule type" value="Genomic_DNA"/>
</dbReference>
<keyword evidence="5" id="KW-1185">Reference proteome</keyword>